<feature type="compositionally biased region" description="Polar residues" evidence="1">
    <location>
        <begin position="388"/>
        <end position="398"/>
    </location>
</feature>
<evidence type="ECO:0000256" key="1">
    <source>
        <dbReference type="SAM" id="MobiDB-lite"/>
    </source>
</evidence>
<evidence type="ECO:0000313" key="3">
    <source>
        <dbReference type="Proteomes" id="UP000664534"/>
    </source>
</evidence>
<protein>
    <submittedName>
        <fullName evidence="2">Uncharacterized protein</fullName>
    </submittedName>
</protein>
<sequence>MGRLNYINRKIEGLKLGTVISKDLVKRVPPGAGSKAAFRDPVVELDVSGKGLTDEGFAEVASALVESLKYDGNQGRVVRLEELCLINNRLTATSLQALSPIIRLATNDLRDLDLSENNIAINSDAEVAIWEDFLTSFRDCCVLRRVDFSRNALGPRAFEVMTRVYAKQEAVDMVLPADLEQVQRKERRTCADVAGLGRKLRKMSVVSDPDDWGSDKDNDPKSDGHKDSRHGLKSPEKAALSSSQPESPLMYATTRGLRSVPYIVLSNSDMTEVGALHLSYLLEVHHVPERLLTRVPHAKAGAPAQQLLSYDESPCRGIIYLPNPLLGSAGHKVLELAEVMRDGYLAYAVDGFPEHSQAASGSTNMSKRASGTHPGLEAGAFDRRRRNTASTGLSSQVGQDDLESELDRARSRIQGTTLQLAGPQSNDLWRAAFKMLTLGREIRPQIRNEPAPRLPALKTKAPIVRTLRIPGIIPKTLKPLTPLTSQRDPNLAISPWNTQFPKSGSLPSTPTVLPPTPLTPKNSVVSVPLPTKTADYRTKLPCGLPEYVWRRILVLAAGAEEIMSESQQRSVLQWAMDRKTLMQESESLGLRASAQCWKILEATGCLAYEMDKP</sequence>
<feature type="compositionally biased region" description="Polar residues" evidence="1">
    <location>
        <begin position="357"/>
        <end position="369"/>
    </location>
</feature>
<accession>A0A8H3FUQ1</accession>
<dbReference type="SUPFAM" id="SSF52047">
    <property type="entry name" value="RNI-like"/>
    <property type="match status" value="1"/>
</dbReference>
<feature type="region of interest" description="Disordered" evidence="1">
    <location>
        <begin position="356"/>
        <end position="407"/>
    </location>
</feature>
<comment type="caution">
    <text evidence="2">The sequence shown here is derived from an EMBL/GenBank/DDBJ whole genome shotgun (WGS) entry which is preliminary data.</text>
</comment>
<organism evidence="2 3">
    <name type="scientific">Imshaugia aleurites</name>
    <dbReference type="NCBI Taxonomy" id="172621"/>
    <lineage>
        <taxon>Eukaryota</taxon>
        <taxon>Fungi</taxon>
        <taxon>Dikarya</taxon>
        <taxon>Ascomycota</taxon>
        <taxon>Pezizomycotina</taxon>
        <taxon>Lecanoromycetes</taxon>
        <taxon>OSLEUM clade</taxon>
        <taxon>Lecanoromycetidae</taxon>
        <taxon>Lecanorales</taxon>
        <taxon>Lecanorineae</taxon>
        <taxon>Parmeliaceae</taxon>
        <taxon>Imshaugia</taxon>
    </lineage>
</organism>
<keyword evidence="3" id="KW-1185">Reference proteome</keyword>
<proteinExistence type="predicted"/>
<dbReference type="AlphaFoldDB" id="A0A8H3FUQ1"/>
<reference evidence="2" key="1">
    <citation type="submission" date="2021-03" db="EMBL/GenBank/DDBJ databases">
        <authorList>
            <person name="Tagirdzhanova G."/>
        </authorList>
    </citation>
    <scope>NUCLEOTIDE SEQUENCE</scope>
</reference>
<gene>
    <name evidence="2" type="ORF">IMSHALPRED_007286</name>
</gene>
<dbReference type="OrthoDB" id="9876299at2759"/>
<dbReference type="InterPro" id="IPR032675">
    <property type="entry name" value="LRR_dom_sf"/>
</dbReference>
<feature type="compositionally biased region" description="Basic and acidic residues" evidence="1">
    <location>
        <begin position="213"/>
        <end position="236"/>
    </location>
</feature>
<dbReference type="EMBL" id="CAJPDT010000047">
    <property type="protein sequence ID" value="CAF9927726.1"/>
    <property type="molecule type" value="Genomic_DNA"/>
</dbReference>
<name>A0A8H3FUQ1_9LECA</name>
<feature type="region of interest" description="Disordered" evidence="1">
    <location>
        <begin position="206"/>
        <end position="247"/>
    </location>
</feature>
<dbReference type="Gene3D" id="3.80.10.10">
    <property type="entry name" value="Ribonuclease Inhibitor"/>
    <property type="match status" value="1"/>
</dbReference>
<dbReference type="Proteomes" id="UP000664534">
    <property type="component" value="Unassembled WGS sequence"/>
</dbReference>
<evidence type="ECO:0000313" key="2">
    <source>
        <dbReference type="EMBL" id="CAF9927726.1"/>
    </source>
</evidence>